<gene>
    <name evidence="1" type="ORF">PTD2_01406</name>
</gene>
<evidence type="ECO:0000313" key="1">
    <source>
        <dbReference type="EMBL" id="EAR30184.1"/>
    </source>
</evidence>
<keyword evidence="2" id="KW-1185">Reference proteome</keyword>
<dbReference type="AlphaFoldDB" id="A4C3Q2"/>
<evidence type="ECO:0000313" key="2">
    <source>
        <dbReference type="Proteomes" id="UP000006201"/>
    </source>
</evidence>
<organism evidence="1 2">
    <name type="scientific">Pseudoalteromonas tunicata D2</name>
    <dbReference type="NCBI Taxonomy" id="87626"/>
    <lineage>
        <taxon>Bacteria</taxon>
        <taxon>Pseudomonadati</taxon>
        <taxon>Pseudomonadota</taxon>
        <taxon>Gammaproteobacteria</taxon>
        <taxon>Alteromonadales</taxon>
        <taxon>Pseudoalteromonadaceae</taxon>
        <taxon>Pseudoalteromonas</taxon>
    </lineage>
</organism>
<reference evidence="1 2" key="1">
    <citation type="submission" date="2006-02" db="EMBL/GenBank/DDBJ databases">
        <authorList>
            <person name="Moran M.A."/>
            <person name="Kjelleberg S."/>
            <person name="Egan S."/>
            <person name="Saunders N."/>
            <person name="Thomas T."/>
            <person name="Ferriera S."/>
            <person name="Johnson J."/>
            <person name="Kravitz S."/>
            <person name="Halpern A."/>
            <person name="Remington K."/>
            <person name="Beeson K."/>
            <person name="Tran B."/>
            <person name="Rogers Y.-H."/>
            <person name="Friedman R."/>
            <person name="Venter J.C."/>
        </authorList>
    </citation>
    <scope>NUCLEOTIDE SEQUENCE [LARGE SCALE GENOMIC DNA]</scope>
    <source>
        <strain evidence="1 2">D2</strain>
    </source>
</reference>
<comment type="caution">
    <text evidence="1">The sequence shown here is derived from an EMBL/GenBank/DDBJ whole genome shotgun (WGS) entry which is preliminary data.</text>
</comment>
<dbReference type="EMBL" id="AAOH01000001">
    <property type="protein sequence ID" value="EAR30184.1"/>
    <property type="molecule type" value="Genomic_DNA"/>
</dbReference>
<accession>A4C3Q2</accession>
<name>A4C3Q2_9GAMM</name>
<dbReference type="Proteomes" id="UP000006201">
    <property type="component" value="Unassembled WGS sequence"/>
</dbReference>
<protein>
    <submittedName>
        <fullName evidence="1">Uncharacterized protein</fullName>
    </submittedName>
</protein>
<proteinExistence type="predicted"/>
<sequence>MFWNTGLFNKKEFSDFESEFSFNLEKIIDANKPNTILITYKVKNNTRYKWRDISYEIISKHDGELLATNSVSDFSWVIQPNSESFLTVKVPIVSNANEWELKIKDLEVKRY</sequence>
<dbReference type="HOGENOM" id="CLU_2156225_0_0_6"/>